<feature type="transmembrane region" description="Helical" evidence="8">
    <location>
        <begin position="319"/>
        <end position="340"/>
    </location>
</feature>
<reference evidence="9 10" key="1">
    <citation type="journal article" date="2013" name="Genome Announc.">
        <title>Draft genome sequence of an Actinobacterium, Brachybacterium muris strain UCD-AY4.</title>
        <authorList>
            <person name="Lo J.R."/>
            <person name="Lang J.M."/>
            <person name="Darling A.E."/>
            <person name="Eisen J.A."/>
            <person name="Coil D.A."/>
        </authorList>
    </citation>
    <scope>NUCLEOTIDE SEQUENCE [LARGE SCALE GENOMIC DNA]</scope>
    <source>
        <strain evidence="9 10">UCD-AY4</strain>
    </source>
</reference>
<dbReference type="GO" id="GO:0005886">
    <property type="term" value="C:plasma membrane"/>
    <property type="evidence" value="ECO:0007669"/>
    <property type="project" value="UniProtKB-SubCell"/>
</dbReference>
<evidence type="ECO:0000256" key="1">
    <source>
        <dbReference type="ARBA" id="ARBA00004651"/>
    </source>
</evidence>
<keyword evidence="7 8" id="KW-0472">Membrane</keyword>
<proteinExistence type="predicted"/>
<dbReference type="PANTHER" id="PTHR32024:SF1">
    <property type="entry name" value="KTR SYSTEM POTASSIUM UPTAKE PROTEIN B"/>
    <property type="match status" value="1"/>
</dbReference>
<feature type="transmembrane region" description="Helical" evidence="8">
    <location>
        <begin position="375"/>
        <end position="397"/>
    </location>
</feature>
<dbReference type="EMBL" id="AORC01000008">
    <property type="protein sequence ID" value="EYT49650.1"/>
    <property type="molecule type" value="Genomic_DNA"/>
</dbReference>
<evidence type="ECO:0000256" key="2">
    <source>
        <dbReference type="ARBA" id="ARBA00022448"/>
    </source>
</evidence>
<evidence type="ECO:0000313" key="9">
    <source>
        <dbReference type="EMBL" id="EYT49650.1"/>
    </source>
</evidence>
<dbReference type="GO" id="GO:0030001">
    <property type="term" value="P:metal ion transport"/>
    <property type="evidence" value="ECO:0007669"/>
    <property type="project" value="UniProtKB-ARBA"/>
</dbReference>
<accession>A0A022KY33</accession>
<dbReference type="AlphaFoldDB" id="A0A022KY33"/>
<organism evidence="9 10">
    <name type="scientific">Brachybacterium muris UCD-AY4</name>
    <dbReference type="NCBI Taxonomy" id="1249481"/>
    <lineage>
        <taxon>Bacteria</taxon>
        <taxon>Bacillati</taxon>
        <taxon>Actinomycetota</taxon>
        <taxon>Actinomycetes</taxon>
        <taxon>Micrococcales</taxon>
        <taxon>Dermabacteraceae</taxon>
        <taxon>Brachybacterium</taxon>
    </lineage>
</organism>
<feature type="transmembrane region" description="Helical" evidence="8">
    <location>
        <begin position="123"/>
        <end position="140"/>
    </location>
</feature>
<sequence>MLPVSSADGTWTGLVDSLFTAVSAMSVTGLVVLDPAHWTTFGQVVILLLIQIGGTGVMTLATLLGLVTMRRLGLRARVTAGREIHAELGDAGAVVRGIVVTSLLIELVVAAILFTAFALRDGLPVLSAAGSAVFHAVSAFNNAGFSPHSDSLIRYADDPLVALTLAAAVVAGGLGFPVIAELLRRRHGPRHWTLTTKLVLTGTPILLLAGLVTTLLTEHSNPGTLGPMDWPQKVLNALLHSVFSRTAGFNAVDVGAMREETWLSTVILMLIGGGPAGTAGGLKITTVLILVLTIRSELRGDSHVIAFGKRLPQGVNRQVVTVVGLMSIMLLGATAALMALEDHPLDRVLFEVASAISTTGLSTGITPQLSDASCLILALLMFVGRVGPISLGTALALRPRPLLYEPPKERPLIG</sequence>
<feature type="transmembrane region" description="Helical" evidence="8">
    <location>
        <begin position="195"/>
        <end position="216"/>
    </location>
</feature>
<keyword evidence="4 8" id="KW-0812">Transmembrane</keyword>
<comment type="subcellular location">
    <subcellularLocation>
        <location evidence="1">Cell membrane</location>
        <topology evidence="1">Multi-pass membrane protein</topology>
    </subcellularLocation>
</comment>
<feature type="transmembrane region" description="Helical" evidence="8">
    <location>
        <begin position="266"/>
        <end position="292"/>
    </location>
</feature>
<feature type="transmembrane region" description="Helical" evidence="8">
    <location>
        <begin position="45"/>
        <end position="67"/>
    </location>
</feature>
<evidence type="ECO:0000256" key="6">
    <source>
        <dbReference type="ARBA" id="ARBA00023065"/>
    </source>
</evidence>
<dbReference type="STRING" id="1249481.D641_0107420"/>
<feature type="transmembrane region" description="Helical" evidence="8">
    <location>
        <begin position="12"/>
        <end position="33"/>
    </location>
</feature>
<comment type="caution">
    <text evidence="9">The sequence shown here is derived from an EMBL/GenBank/DDBJ whole genome shotgun (WGS) entry which is preliminary data.</text>
</comment>
<keyword evidence="6" id="KW-0406">Ion transport</keyword>
<evidence type="ECO:0000256" key="7">
    <source>
        <dbReference type="ARBA" id="ARBA00023136"/>
    </source>
</evidence>
<evidence type="ECO:0000256" key="3">
    <source>
        <dbReference type="ARBA" id="ARBA00022475"/>
    </source>
</evidence>
<keyword evidence="10" id="KW-1185">Reference proteome</keyword>
<dbReference type="PANTHER" id="PTHR32024">
    <property type="entry name" value="TRK SYSTEM POTASSIUM UPTAKE PROTEIN TRKG-RELATED"/>
    <property type="match status" value="1"/>
</dbReference>
<evidence type="ECO:0000256" key="8">
    <source>
        <dbReference type="SAM" id="Phobius"/>
    </source>
</evidence>
<dbReference type="Pfam" id="PF02386">
    <property type="entry name" value="TrkH"/>
    <property type="match status" value="1"/>
</dbReference>
<feature type="transmembrane region" description="Helical" evidence="8">
    <location>
        <begin position="93"/>
        <end position="116"/>
    </location>
</feature>
<evidence type="ECO:0000256" key="5">
    <source>
        <dbReference type="ARBA" id="ARBA00022989"/>
    </source>
</evidence>
<evidence type="ECO:0000256" key="4">
    <source>
        <dbReference type="ARBA" id="ARBA00022692"/>
    </source>
</evidence>
<keyword evidence="3" id="KW-1003">Cell membrane</keyword>
<evidence type="ECO:0000313" key="10">
    <source>
        <dbReference type="Proteomes" id="UP000019754"/>
    </source>
</evidence>
<feature type="transmembrane region" description="Helical" evidence="8">
    <location>
        <begin position="160"/>
        <end position="183"/>
    </location>
</feature>
<protein>
    <submittedName>
        <fullName evidence="9">ATPase</fullName>
    </submittedName>
</protein>
<keyword evidence="5 8" id="KW-1133">Transmembrane helix</keyword>
<dbReference type="GO" id="GO:0008324">
    <property type="term" value="F:monoatomic cation transmembrane transporter activity"/>
    <property type="evidence" value="ECO:0007669"/>
    <property type="project" value="InterPro"/>
</dbReference>
<keyword evidence="2" id="KW-0813">Transport</keyword>
<dbReference type="HOGENOM" id="CLU_026429_0_1_11"/>
<gene>
    <name evidence="9" type="ORF">D641_0107420</name>
</gene>
<dbReference type="Proteomes" id="UP000019754">
    <property type="component" value="Unassembled WGS sequence"/>
</dbReference>
<dbReference type="InterPro" id="IPR003445">
    <property type="entry name" value="Cat_transpt"/>
</dbReference>
<name>A0A022KY33_9MICO</name>